<dbReference type="PRINTS" id="PR00370">
    <property type="entry name" value="FMOXYGENASE"/>
</dbReference>
<comment type="catalytic activity">
    <reaction evidence="9">
        <text>indole-3-pyruvate + NADPH + O2 + H(+) = (indol-3-yl)acetate + CO2 + NADP(+) + H2O</text>
        <dbReference type="Rhea" id="RHEA:34331"/>
        <dbReference type="ChEBI" id="CHEBI:15377"/>
        <dbReference type="ChEBI" id="CHEBI:15378"/>
        <dbReference type="ChEBI" id="CHEBI:15379"/>
        <dbReference type="ChEBI" id="CHEBI:16526"/>
        <dbReference type="ChEBI" id="CHEBI:17640"/>
        <dbReference type="ChEBI" id="CHEBI:30854"/>
        <dbReference type="ChEBI" id="CHEBI:57783"/>
        <dbReference type="ChEBI" id="CHEBI:58349"/>
        <dbReference type="EC" id="1.14.13.168"/>
    </reaction>
</comment>
<evidence type="ECO:0000256" key="5">
    <source>
        <dbReference type="ARBA" id="ARBA00022827"/>
    </source>
</evidence>
<evidence type="ECO:0000256" key="1">
    <source>
        <dbReference type="ARBA" id="ARBA00001974"/>
    </source>
</evidence>
<evidence type="ECO:0000313" key="11">
    <source>
        <dbReference type="EMBL" id="RVX03234.1"/>
    </source>
</evidence>
<dbReference type="GO" id="GO:0004499">
    <property type="term" value="F:N,N-dimethylaniline monooxygenase activity"/>
    <property type="evidence" value="ECO:0007669"/>
    <property type="project" value="InterPro"/>
</dbReference>
<keyword evidence="7 10" id="KW-0560">Oxidoreductase</keyword>
<dbReference type="SUPFAM" id="SSF51905">
    <property type="entry name" value="FAD/NAD(P)-binding domain"/>
    <property type="match status" value="2"/>
</dbReference>
<dbReference type="InterPro" id="IPR050982">
    <property type="entry name" value="Auxin_biosynth/cation_transpt"/>
</dbReference>
<organism evidence="11 12">
    <name type="scientific">Vitis vinifera</name>
    <name type="common">Grape</name>
    <dbReference type="NCBI Taxonomy" id="29760"/>
    <lineage>
        <taxon>Eukaryota</taxon>
        <taxon>Viridiplantae</taxon>
        <taxon>Streptophyta</taxon>
        <taxon>Embryophyta</taxon>
        <taxon>Tracheophyta</taxon>
        <taxon>Spermatophyta</taxon>
        <taxon>Magnoliopsida</taxon>
        <taxon>eudicotyledons</taxon>
        <taxon>Gunneridae</taxon>
        <taxon>Pentapetalae</taxon>
        <taxon>rosids</taxon>
        <taxon>Vitales</taxon>
        <taxon>Vitaceae</taxon>
        <taxon>Viteae</taxon>
        <taxon>Vitis</taxon>
    </lineage>
</organism>
<protein>
    <recommendedName>
        <fullName evidence="10">Flavin-containing monooxygenase</fullName>
        <ecNumber evidence="10">1.-.-.-</ecNumber>
    </recommendedName>
</protein>
<dbReference type="InterPro" id="IPR020946">
    <property type="entry name" value="Flavin_mOase-like"/>
</dbReference>
<sequence length="350" mass="39413">MEEVVIIVGAGPSGLATSACLNVLSIPNIILEREDFFASLWKKRSYDRLKLHLGKQFCQLPHMPYPPGTPTFIPKARFLRYLEDYVSHFQINPRYHRLVESASYDKVAAKWHIVAKNTLSDESEVYLGKFLVVATGENSEGLIPKIPGLDSFGGEFMHCSKYKNGKRFADKEVLKHVVTKEMVLLGMFLLKYVPRKVVDYVIVSLAKLNYGDLSNYGLPRPKEGPFYLKDVTRSPPIIDVGTIGKIKEGEIQVVPAVTKIEGQYVYFSSGKMNQFNAIIFATGYKSTVLKWLQEDENLFNEDGMPKKNFPNHWNGENGLYCVGFASRGLFGIARDAEHIANHINGVVRGK</sequence>
<keyword evidence="4 10" id="KW-0285">Flavoprotein</keyword>
<keyword evidence="6" id="KW-0521">NADP</keyword>
<evidence type="ECO:0000256" key="8">
    <source>
        <dbReference type="ARBA" id="ARBA00023070"/>
    </source>
</evidence>
<evidence type="ECO:0000256" key="4">
    <source>
        <dbReference type="ARBA" id="ARBA00022630"/>
    </source>
</evidence>
<dbReference type="EC" id="1.-.-.-" evidence="10"/>
<accession>A0A438J2P9</accession>
<keyword evidence="11" id="KW-0670">Pyruvate</keyword>
<dbReference type="PANTHER" id="PTHR43539">
    <property type="entry name" value="FLAVIN-BINDING MONOOXYGENASE-LIKE PROTEIN (AFU_ORTHOLOGUE AFUA_4G09220)"/>
    <property type="match status" value="1"/>
</dbReference>
<evidence type="ECO:0000256" key="6">
    <source>
        <dbReference type="ARBA" id="ARBA00022857"/>
    </source>
</evidence>
<evidence type="ECO:0000256" key="2">
    <source>
        <dbReference type="ARBA" id="ARBA00004814"/>
    </source>
</evidence>
<comment type="similarity">
    <text evidence="3 10">Belongs to the FMO family.</text>
</comment>
<name>A0A438J2P9_VITVI</name>
<keyword evidence="8" id="KW-0073">Auxin biosynthesis</keyword>
<dbReference type="Pfam" id="PF00743">
    <property type="entry name" value="FMO-like"/>
    <property type="match status" value="1"/>
</dbReference>
<dbReference type="InterPro" id="IPR036188">
    <property type="entry name" value="FAD/NAD-bd_sf"/>
</dbReference>
<keyword evidence="10 11" id="KW-0503">Monooxygenase</keyword>
<dbReference type="GO" id="GO:0050660">
    <property type="term" value="F:flavin adenine dinucleotide binding"/>
    <property type="evidence" value="ECO:0007669"/>
    <property type="project" value="InterPro"/>
</dbReference>
<comment type="cofactor">
    <cofactor evidence="1 10">
        <name>FAD</name>
        <dbReference type="ChEBI" id="CHEBI:57692"/>
    </cofactor>
</comment>
<comment type="pathway">
    <text evidence="2">Plant hormone metabolism; auxin biosynthesis.</text>
</comment>
<proteinExistence type="inferred from homology"/>
<dbReference type="AlphaFoldDB" id="A0A438J2P9"/>
<comment type="caution">
    <text evidence="11">The sequence shown here is derived from an EMBL/GenBank/DDBJ whole genome shotgun (WGS) entry which is preliminary data.</text>
</comment>
<dbReference type="EMBL" id="QGNW01000066">
    <property type="protein sequence ID" value="RVX03234.1"/>
    <property type="molecule type" value="Genomic_DNA"/>
</dbReference>
<evidence type="ECO:0000256" key="9">
    <source>
        <dbReference type="ARBA" id="ARBA00047707"/>
    </source>
</evidence>
<evidence type="ECO:0000256" key="3">
    <source>
        <dbReference type="ARBA" id="ARBA00009183"/>
    </source>
</evidence>
<gene>
    <name evidence="11" type="primary">YUC10_0</name>
    <name evidence="11" type="ORF">CK203_020021</name>
</gene>
<evidence type="ECO:0000313" key="12">
    <source>
        <dbReference type="Proteomes" id="UP000288805"/>
    </source>
</evidence>
<dbReference type="Gene3D" id="3.50.50.60">
    <property type="entry name" value="FAD/NAD(P)-binding domain"/>
    <property type="match status" value="2"/>
</dbReference>
<dbReference type="InterPro" id="IPR000960">
    <property type="entry name" value="Flavin_mOase"/>
</dbReference>
<evidence type="ECO:0000256" key="7">
    <source>
        <dbReference type="ARBA" id="ARBA00023002"/>
    </source>
</evidence>
<dbReference type="PANTHER" id="PTHR43539:SF9">
    <property type="entry name" value="INDOLE-3-PYRUVATE MONOOXYGENASE YUCCA11-RELATED"/>
    <property type="match status" value="1"/>
</dbReference>
<dbReference type="Proteomes" id="UP000288805">
    <property type="component" value="Unassembled WGS sequence"/>
</dbReference>
<dbReference type="GO" id="GO:0103075">
    <property type="term" value="F:indole-3-pyruvate monooxygenase activity"/>
    <property type="evidence" value="ECO:0007669"/>
    <property type="project" value="UniProtKB-EC"/>
</dbReference>
<keyword evidence="5 10" id="KW-0274">FAD</keyword>
<dbReference type="GO" id="GO:0009851">
    <property type="term" value="P:auxin biosynthetic process"/>
    <property type="evidence" value="ECO:0007669"/>
    <property type="project" value="UniProtKB-KW"/>
</dbReference>
<evidence type="ECO:0000256" key="10">
    <source>
        <dbReference type="RuleBase" id="RU361177"/>
    </source>
</evidence>
<reference evidence="11 12" key="1">
    <citation type="journal article" date="2018" name="PLoS Genet.">
        <title>Population sequencing reveals clonal diversity and ancestral inbreeding in the grapevine cultivar Chardonnay.</title>
        <authorList>
            <person name="Roach M.J."/>
            <person name="Johnson D.L."/>
            <person name="Bohlmann J."/>
            <person name="van Vuuren H.J."/>
            <person name="Jones S.J."/>
            <person name="Pretorius I.S."/>
            <person name="Schmidt S.A."/>
            <person name="Borneman A.R."/>
        </authorList>
    </citation>
    <scope>NUCLEOTIDE SEQUENCE [LARGE SCALE GENOMIC DNA]</scope>
    <source>
        <strain evidence="12">cv. Chardonnay</strain>
        <tissue evidence="11">Leaf</tissue>
    </source>
</reference>
<dbReference type="GO" id="GO:0050661">
    <property type="term" value="F:NADP binding"/>
    <property type="evidence" value="ECO:0007669"/>
    <property type="project" value="InterPro"/>
</dbReference>